<dbReference type="GO" id="GO:0005737">
    <property type="term" value="C:cytoplasm"/>
    <property type="evidence" value="ECO:0007669"/>
    <property type="project" value="TreeGrafter"/>
</dbReference>
<dbReference type="GO" id="GO:0071713">
    <property type="term" value="F:para-aminobenzoyl-glutamate hydrolase activity"/>
    <property type="evidence" value="ECO:0007669"/>
    <property type="project" value="TreeGrafter"/>
</dbReference>
<dbReference type="Gene3D" id="3.30.70.360">
    <property type="match status" value="1"/>
</dbReference>
<dbReference type="Pfam" id="PF07687">
    <property type="entry name" value="M20_dimer"/>
    <property type="match status" value="1"/>
</dbReference>
<dbReference type="SUPFAM" id="SSF53187">
    <property type="entry name" value="Zn-dependent exopeptidases"/>
    <property type="match status" value="1"/>
</dbReference>
<evidence type="ECO:0000313" key="3">
    <source>
        <dbReference type="EMBL" id="SFR35649.1"/>
    </source>
</evidence>
<dbReference type="EMBL" id="FOYT01000001">
    <property type="protein sequence ID" value="SFR35649.1"/>
    <property type="molecule type" value="Genomic_DNA"/>
</dbReference>
<dbReference type="Pfam" id="PF01546">
    <property type="entry name" value="Peptidase_M20"/>
    <property type="match status" value="1"/>
</dbReference>
<sequence length="479" mass="51734">MSERERERERESPKQALFDSIESERERLKTVARDIWERPEVALRETESSERLQSVLREEGFEIETGVGGIETAFVARYGDEDPVVGTMGEFDALPGMSQRATAERDPVDPGGPGHGCGHNLFGVGSLGGALAVARAIDRGDLSGSVVFFGTPAEEAGGGKVYMVRDGAFDDVDAIVSWHPGWYNAPSKGSCLANDAFDFTFVGETSHAAAAPESGRSALDAVQLMNTGVEYMREHVSDAVRIHYVVRNGGTAANVVPGEASVEYLVRAPERDEVERVSEWVRDVAEAAAKMTRTEVEATKTAGMYGVLPNHTIADAIRANMERAEFPLDDDQRAFAGELRETLGDVEGALGELPESEREAAREAAMFTRPIDAPDEDETGSYSTDSGDVSWNVPLGRFTAATWPVGTPAHSWQAVAAGKEVGTAGMEFAAKTIAATLADLIADDELRRRARAEFEEQSASHEYESPLPDGADPYELVSR</sequence>
<dbReference type="SUPFAM" id="SSF55031">
    <property type="entry name" value="Bacterial exopeptidase dimerisation domain"/>
    <property type="match status" value="1"/>
</dbReference>
<dbReference type="Gene3D" id="3.40.630.10">
    <property type="entry name" value="Zn peptidases"/>
    <property type="match status" value="1"/>
</dbReference>
<dbReference type="AlphaFoldDB" id="A0A1I6G0E4"/>
<gene>
    <name evidence="3" type="ORF">SAMN04487947_0349</name>
</gene>
<evidence type="ECO:0000313" key="4">
    <source>
        <dbReference type="Proteomes" id="UP000198531"/>
    </source>
</evidence>
<feature type="domain" description="Peptidase M20 dimerisation" evidence="2">
    <location>
        <begin position="197"/>
        <end position="290"/>
    </location>
</feature>
<dbReference type="InterPro" id="IPR017145">
    <property type="entry name" value="Aminobenzoyl-glu_utiliz_pB"/>
</dbReference>
<dbReference type="GO" id="GO:0016805">
    <property type="term" value="F:dipeptidase activity"/>
    <property type="evidence" value="ECO:0007669"/>
    <property type="project" value="TreeGrafter"/>
</dbReference>
<feature type="compositionally biased region" description="Basic and acidic residues" evidence="1">
    <location>
        <begin position="452"/>
        <end position="464"/>
    </location>
</feature>
<dbReference type="PIRSF" id="PIRSF037227">
    <property type="entry name" value="Aminobenzoyl-glu_utiliz_pB"/>
    <property type="match status" value="1"/>
</dbReference>
<evidence type="ECO:0000259" key="2">
    <source>
        <dbReference type="Pfam" id="PF07687"/>
    </source>
</evidence>
<keyword evidence="4" id="KW-1185">Reference proteome</keyword>
<dbReference type="GO" id="GO:0046657">
    <property type="term" value="P:folic acid catabolic process"/>
    <property type="evidence" value="ECO:0007669"/>
    <property type="project" value="TreeGrafter"/>
</dbReference>
<feature type="compositionally biased region" description="Basic and acidic residues" evidence="1">
    <location>
        <begin position="1"/>
        <end position="13"/>
    </location>
</feature>
<dbReference type="RefSeq" id="WP_089804017.1">
    <property type="nucleotide sequence ID" value="NZ_FOYT01000001.1"/>
</dbReference>
<dbReference type="STRING" id="553469.SAMN04487947_0349"/>
<protein>
    <submittedName>
        <fullName evidence="3">Aminobenzoyl-glutamate utilization protein B</fullName>
    </submittedName>
</protein>
<dbReference type="InterPro" id="IPR002933">
    <property type="entry name" value="Peptidase_M20"/>
</dbReference>
<dbReference type="InterPro" id="IPR011650">
    <property type="entry name" value="Peptidase_M20_dimer"/>
</dbReference>
<feature type="region of interest" description="Disordered" evidence="1">
    <location>
        <begin position="452"/>
        <end position="479"/>
    </location>
</feature>
<dbReference type="InterPro" id="IPR017439">
    <property type="entry name" value="Amidohydrolase"/>
</dbReference>
<feature type="region of interest" description="Disordered" evidence="1">
    <location>
        <begin position="1"/>
        <end position="21"/>
    </location>
</feature>
<reference evidence="4" key="1">
    <citation type="submission" date="2016-10" db="EMBL/GenBank/DDBJ databases">
        <authorList>
            <person name="Varghese N."/>
            <person name="Submissions S."/>
        </authorList>
    </citation>
    <scope>NUCLEOTIDE SEQUENCE [LARGE SCALE GENOMIC DNA]</scope>
    <source>
        <strain evidence="4">CGMCC 1.7736</strain>
    </source>
</reference>
<name>A0A1I6G0E4_9EURY</name>
<dbReference type="PANTHER" id="PTHR30575">
    <property type="entry name" value="PEPTIDASE M20"/>
    <property type="match status" value="1"/>
</dbReference>
<dbReference type="InterPro" id="IPR036264">
    <property type="entry name" value="Bact_exopeptidase_dim_dom"/>
</dbReference>
<accession>A0A1I6G0E4</accession>
<dbReference type="PANTHER" id="PTHR30575:SF0">
    <property type="entry name" value="XAA-ARG DIPEPTIDASE"/>
    <property type="match status" value="1"/>
</dbReference>
<dbReference type="Proteomes" id="UP000198531">
    <property type="component" value="Unassembled WGS sequence"/>
</dbReference>
<dbReference type="NCBIfam" id="TIGR01891">
    <property type="entry name" value="amidohydrolases"/>
    <property type="match status" value="1"/>
</dbReference>
<dbReference type="InterPro" id="IPR052030">
    <property type="entry name" value="Peptidase_M20/M20A_hydrolases"/>
</dbReference>
<dbReference type="FunFam" id="3.30.70.360:FF:000004">
    <property type="entry name" value="Peptidase M20 domain-containing protein 2"/>
    <property type="match status" value="1"/>
</dbReference>
<organism evidence="3 4">
    <name type="scientific">Halogeometricum rufum</name>
    <dbReference type="NCBI Taxonomy" id="553469"/>
    <lineage>
        <taxon>Archaea</taxon>
        <taxon>Methanobacteriati</taxon>
        <taxon>Methanobacteriota</taxon>
        <taxon>Stenosarchaea group</taxon>
        <taxon>Halobacteria</taxon>
        <taxon>Halobacteriales</taxon>
        <taxon>Haloferacaceae</taxon>
        <taxon>Halogeometricum</taxon>
    </lineage>
</organism>
<proteinExistence type="predicted"/>
<evidence type="ECO:0000256" key="1">
    <source>
        <dbReference type="SAM" id="MobiDB-lite"/>
    </source>
</evidence>
<dbReference type="OrthoDB" id="56239at2157"/>